<organism evidence="1 2">
    <name type="scientific">Fusarium kuroshium</name>
    <dbReference type="NCBI Taxonomy" id="2010991"/>
    <lineage>
        <taxon>Eukaryota</taxon>
        <taxon>Fungi</taxon>
        <taxon>Dikarya</taxon>
        <taxon>Ascomycota</taxon>
        <taxon>Pezizomycotina</taxon>
        <taxon>Sordariomycetes</taxon>
        <taxon>Hypocreomycetidae</taxon>
        <taxon>Hypocreales</taxon>
        <taxon>Nectriaceae</taxon>
        <taxon>Fusarium</taxon>
        <taxon>Fusarium solani species complex</taxon>
    </lineage>
</organism>
<keyword evidence="2" id="KW-1185">Reference proteome</keyword>
<dbReference type="OrthoDB" id="10561423at2759"/>
<dbReference type="AlphaFoldDB" id="A0A3M2RNH4"/>
<evidence type="ECO:0000313" key="1">
    <source>
        <dbReference type="EMBL" id="RMJ06759.1"/>
    </source>
</evidence>
<dbReference type="Proteomes" id="UP000277212">
    <property type="component" value="Unassembled WGS sequence"/>
</dbReference>
<proteinExistence type="predicted"/>
<accession>A0A3M2RNH4</accession>
<protein>
    <submittedName>
        <fullName evidence="1">Uncharacterized protein</fullName>
    </submittedName>
</protein>
<reference evidence="1 2" key="1">
    <citation type="submission" date="2017-06" db="EMBL/GenBank/DDBJ databases">
        <title>Comparative genomic analysis of Ambrosia Fusariam Clade fungi.</title>
        <authorList>
            <person name="Stajich J.E."/>
            <person name="Carrillo J."/>
            <person name="Kijimoto T."/>
            <person name="Eskalen A."/>
            <person name="O'Donnell K."/>
            <person name="Kasson M."/>
        </authorList>
    </citation>
    <scope>NUCLEOTIDE SEQUENCE [LARGE SCALE GENOMIC DNA]</scope>
    <source>
        <strain evidence="1">UCR3666</strain>
    </source>
</reference>
<comment type="caution">
    <text evidence="1">The sequence shown here is derived from an EMBL/GenBank/DDBJ whole genome shotgun (WGS) entry which is preliminary data.</text>
</comment>
<sequence length="73" mass="7855">MFMPRLTSRQVDAAGSASGLPLSVKKLKNYCVVDRWAIPVSLLGVGHAAQGWVAFVGVDRPLPPKSCLFDLCL</sequence>
<evidence type="ECO:0000313" key="2">
    <source>
        <dbReference type="Proteomes" id="UP000277212"/>
    </source>
</evidence>
<gene>
    <name evidence="1" type="ORF">CDV36_013650</name>
</gene>
<dbReference type="EMBL" id="NKUJ01000390">
    <property type="protein sequence ID" value="RMJ06759.1"/>
    <property type="molecule type" value="Genomic_DNA"/>
</dbReference>
<name>A0A3M2RNH4_9HYPO</name>